<comment type="caution">
    <text evidence="2">The sequence shown here is derived from an EMBL/GenBank/DDBJ whole genome shotgun (WGS) entry which is preliminary data.</text>
</comment>
<dbReference type="Gene3D" id="3.40.50.1820">
    <property type="entry name" value="alpha/beta hydrolase"/>
    <property type="match status" value="1"/>
</dbReference>
<evidence type="ECO:0000313" key="2">
    <source>
        <dbReference type="EMBL" id="KAK5175810.1"/>
    </source>
</evidence>
<proteinExistence type="predicted"/>
<dbReference type="Pfam" id="PF07859">
    <property type="entry name" value="Abhydrolase_3"/>
    <property type="match status" value="1"/>
</dbReference>
<protein>
    <recommendedName>
        <fullName evidence="1">Alpha/beta hydrolase fold-3 domain-containing protein</fullName>
    </recommendedName>
</protein>
<dbReference type="Proteomes" id="UP001337655">
    <property type="component" value="Unassembled WGS sequence"/>
</dbReference>
<dbReference type="InterPro" id="IPR050466">
    <property type="entry name" value="Carboxylest/Gibb_receptor"/>
</dbReference>
<gene>
    <name evidence="2" type="ORF">LTR77_000950</name>
</gene>
<organism evidence="2 3">
    <name type="scientific">Saxophila tyrrhenica</name>
    <dbReference type="NCBI Taxonomy" id="1690608"/>
    <lineage>
        <taxon>Eukaryota</taxon>
        <taxon>Fungi</taxon>
        <taxon>Dikarya</taxon>
        <taxon>Ascomycota</taxon>
        <taxon>Pezizomycotina</taxon>
        <taxon>Dothideomycetes</taxon>
        <taxon>Dothideomycetidae</taxon>
        <taxon>Mycosphaerellales</taxon>
        <taxon>Extremaceae</taxon>
        <taxon>Saxophila</taxon>
    </lineage>
</organism>
<name>A0AAV9PSR9_9PEZI</name>
<evidence type="ECO:0000313" key="3">
    <source>
        <dbReference type="Proteomes" id="UP001337655"/>
    </source>
</evidence>
<sequence>MWDVQHMKWASIRAIANTSLYIRRSSWFSPATQPDREKTHECRPNLYACRIFLPREHDGQQRLPLVIRVHGGGFVVNAPPADDPLARYLADNANCIVVSIDYGKAPHNKLSAAYEDVIALSLAVMEDPELPVDRSKVVLSGNSAGGNLVLATAQDPRLRSKVMGVAAIYPLVDLVPEGHAKMATRPDASVPDFLGSDTYSGLFPLIFDPVEKPSLTDPTVSPIYFKDRESLPPQVLMIGAQHDMFCYEDESMAEKLAAAGNGAKVETKAGWKAPGVQWHKIMGQPHAFEVFAAKEPEMEKARLAAVDELYSVISGWLEEVCNEGGRT</sequence>
<dbReference type="PANTHER" id="PTHR23024:SF648">
    <property type="entry name" value="ALPHA_BETA HYDROLASE FOLD PROTEIN"/>
    <property type="match status" value="1"/>
</dbReference>
<keyword evidence="3" id="KW-1185">Reference proteome</keyword>
<dbReference type="GO" id="GO:0016787">
    <property type="term" value="F:hydrolase activity"/>
    <property type="evidence" value="ECO:0007669"/>
    <property type="project" value="InterPro"/>
</dbReference>
<reference evidence="2 3" key="1">
    <citation type="submission" date="2023-08" db="EMBL/GenBank/DDBJ databases">
        <title>Black Yeasts Isolated from many extreme environments.</title>
        <authorList>
            <person name="Coleine C."/>
            <person name="Stajich J.E."/>
            <person name="Selbmann L."/>
        </authorList>
    </citation>
    <scope>NUCLEOTIDE SEQUENCE [LARGE SCALE GENOMIC DNA]</scope>
    <source>
        <strain evidence="2 3">CCFEE 5935</strain>
    </source>
</reference>
<dbReference type="SUPFAM" id="SSF53474">
    <property type="entry name" value="alpha/beta-Hydrolases"/>
    <property type="match status" value="1"/>
</dbReference>
<dbReference type="EMBL" id="JAVRRT010000001">
    <property type="protein sequence ID" value="KAK5175810.1"/>
    <property type="molecule type" value="Genomic_DNA"/>
</dbReference>
<dbReference type="GeneID" id="89922299"/>
<dbReference type="PANTHER" id="PTHR23024">
    <property type="entry name" value="ARYLACETAMIDE DEACETYLASE"/>
    <property type="match status" value="1"/>
</dbReference>
<dbReference type="InterPro" id="IPR029058">
    <property type="entry name" value="AB_hydrolase_fold"/>
</dbReference>
<dbReference type="AlphaFoldDB" id="A0AAV9PSR9"/>
<evidence type="ECO:0000259" key="1">
    <source>
        <dbReference type="Pfam" id="PF07859"/>
    </source>
</evidence>
<dbReference type="InterPro" id="IPR013094">
    <property type="entry name" value="AB_hydrolase_3"/>
</dbReference>
<accession>A0AAV9PSR9</accession>
<feature type="domain" description="Alpha/beta hydrolase fold-3" evidence="1">
    <location>
        <begin position="67"/>
        <end position="266"/>
    </location>
</feature>
<dbReference type="RefSeq" id="XP_064664448.1">
    <property type="nucleotide sequence ID" value="XM_064798214.1"/>
</dbReference>